<keyword evidence="6 10" id="KW-0472">Membrane</keyword>
<comment type="similarity">
    <text evidence="8">Belongs to the methyl-accepting chemotaxis (MCP) protein family.</text>
</comment>
<feature type="domain" description="T-SNARE coiled-coil homology" evidence="12">
    <location>
        <begin position="460"/>
        <end position="522"/>
    </location>
</feature>
<dbReference type="InterPro" id="IPR004010">
    <property type="entry name" value="Double_Cache_2"/>
</dbReference>
<dbReference type="Proteomes" id="UP000198615">
    <property type="component" value="Unassembled WGS sequence"/>
</dbReference>
<dbReference type="InterPro" id="IPR003660">
    <property type="entry name" value="HAMP_dom"/>
</dbReference>
<dbReference type="PROSITE" id="PS50885">
    <property type="entry name" value="HAMP"/>
    <property type="match status" value="1"/>
</dbReference>
<dbReference type="GO" id="GO:0004888">
    <property type="term" value="F:transmembrane signaling receptor activity"/>
    <property type="evidence" value="ECO:0007669"/>
    <property type="project" value="InterPro"/>
</dbReference>
<evidence type="ECO:0000256" key="9">
    <source>
        <dbReference type="PROSITE-ProRule" id="PRU00284"/>
    </source>
</evidence>
<dbReference type="PROSITE" id="PS50111">
    <property type="entry name" value="CHEMOTAXIS_TRANSDUC_2"/>
    <property type="match status" value="1"/>
</dbReference>
<keyword evidence="15" id="KW-1185">Reference proteome</keyword>
<dbReference type="PROSITE" id="PS50192">
    <property type="entry name" value="T_SNARE"/>
    <property type="match status" value="1"/>
</dbReference>
<keyword evidence="7 9" id="KW-0807">Transducer</keyword>
<dbReference type="SUPFAM" id="SSF58104">
    <property type="entry name" value="Methyl-accepting chemotaxis protein (MCP) signaling domain"/>
    <property type="match status" value="1"/>
</dbReference>
<feature type="domain" description="Methyl-accepting transducer" evidence="11">
    <location>
        <begin position="308"/>
        <end position="544"/>
    </location>
</feature>
<evidence type="ECO:0000256" key="5">
    <source>
        <dbReference type="ARBA" id="ARBA00022989"/>
    </source>
</evidence>
<dbReference type="Gene3D" id="3.30.450.20">
    <property type="entry name" value="PAS domain"/>
    <property type="match status" value="1"/>
</dbReference>
<keyword evidence="2" id="KW-1003">Cell membrane</keyword>
<evidence type="ECO:0000256" key="1">
    <source>
        <dbReference type="ARBA" id="ARBA00004429"/>
    </source>
</evidence>
<dbReference type="PANTHER" id="PTHR32089">
    <property type="entry name" value="METHYL-ACCEPTING CHEMOTAXIS PROTEIN MCPB"/>
    <property type="match status" value="1"/>
</dbReference>
<protein>
    <submittedName>
        <fullName evidence="14">Methyl-accepting chemotaxis protein</fullName>
    </submittedName>
</protein>
<name>A0A8G2F559_9PROT</name>
<accession>A0A8G2F559</accession>
<dbReference type="PRINTS" id="PR00260">
    <property type="entry name" value="CHEMTRNSDUCR"/>
</dbReference>
<evidence type="ECO:0000256" key="3">
    <source>
        <dbReference type="ARBA" id="ARBA00022519"/>
    </source>
</evidence>
<evidence type="ECO:0000256" key="2">
    <source>
        <dbReference type="ARBA" id="ARBA00022475"/>
    </source>
</evidence>
<evidence type="ECO:0000259" key="11">
    <source>
        <dbReference type="PROSITE" id="PS50111"/>
    </source>
</evidence>
<evidence type="ECO:0000259" key="12">
    <source>
        <dbReference type="PROSITE" id="PS50192"/>
    </source>
</evidence>
<reference evidence="14 15" key="1">
    <citation type="submission" date="2016-10" db="EMBL/GenBank/DDBJ databases">
        <authorList>
            <person name="Varghese N."/>
            <person name="Submissions S."/>
        </authorList>
    </citation>
    <scope>NUCLEOTIDE SEQUENCE [LARGE SCALE GENOMIC DNA]</scope>
    <source>
        <strain evidence="14 15">DSM 18839</strain>
    </source>
</reference>
<keyword evidence="3" id="KW-0997">Cell inner membrane</keyword>
<dbReference type="GO" id="GO:0005886">
    <property type="term" value="C:plasma membrane"/>
    <property type="evidence" value="ECO:0007669"/>
    <property type="project" value="UniProtKB-SubCell"/>
</dbReference>
<evidence type="ECO:0000256" key="4">
    <source>
        <dbReference type="ARBA" id="ARBA00022692"/>
    </source>
</evidence>
<keyword evidence="4 10" id="KW-0812">Transmembrane</keyword>
<dbReference type="GO" id="GO:0007165">
    <property type="term" value="P:signal transduction"/>
    <property type="evidence" value="ECO:0007669"/>
    <property type="project" value="UniProtKB-KW"/>
</dbReference>
<dbReference type="SMART" id="SM00304">
    <property type="entry name" value="HAMP"/>
    <property type="match status" value="2"/>
</dbReference>
<comment type="subcellular location">
    <subcellularLocation>
        <location evidence="1">Cell inner membrane</location>
        <topology evidence="1">Multi-pass membrane protein</topology>
    </subcellularLocation>
</comment>
<dbReference type="EMBL" id="FNBW01000016">
    <property type="protein sequence ID" value="SDG40201.1"/>
    <property type="molecule type" value="Genomic_DNA"/>
</dbReference>
<evidence type="ECO:0000313" key="15">
    <source>
        <dbReference type="Proteomes" id="UP000198615"/>
    </source>
</evidence>
<dbReference type="SMART" id="SM00283">
    <property type="entry name" value="MA"/>
    <property type="match status" value="1"/>
</dbReference>
<dbReference type="Pfam" id="PF08269">
    <property type="entry name" value="dCache_2"/>
    <property type="match status" value="1"/>
</dbReference>
<evidence type="ECO:0000256" key="8">
    <source>
        <dbReference type="ARBA" id="ARBA00029447"/>
    </source>
</evidence>
<dbReference type="GO" id="GO:0006935">
    <property type="term" value="P:chemotaxis"/>
    <property type="evidence" value="ECO:0007669"/>
    <property type="project" value="InterPro"/>
</dbReference>
<dbReference type="RefSeq" id="WP_051244725.1">
    <property type="nucleotide sequence ID" value="NZ_FNBW01000016.1"/>
</dbReference>
<dbReference type="AlphaFoldDB" id="A0A8G2F559"/>
<sequence length="568" mass="59561">MTHFLSRLSVAAKLTALAAVTVLAVLGLSAMSLYNGYQQLRQDRLDLVKAVVDSTRSYADSAYARADAGEITEDEAFSLLRGFINGVRFNGEDYLFAYSMDGVGRIHPINASLEGKSLLGVKDKNGTHIVREMIDGIRADGDAVVEYYWPKPGVDGDVLKLSYAVGFPRGDMFFGSGIYADDINAAFIEQAIQLGSISAAILALALLLTGFTVVDLRRAIGGLGGAMTGLADGDLKVQVPGTDRRDEIGAMARTVEVFRENAIQKDAAERRQAELERDSVTKRAALLTELADGLDSKVSAIVRDLGKGVNGMTDRIATLRGVTDTARSMSQDVAAATEQTTSNMQSVAAASDEMSSTAAEISRQVTMSTEVVGEAGASASAAAEQVARLSDSADKIGQVVGLITEIAEQTNLLALNATIEAARAGDAGKGFAVVASEVKSLATQTAKATEEISGQIANNQSLIRETVTAISRINEIIARVRETATSIASAVEEQNAALGEIAGNVQQVAGASQDVGDKLRQVADGARRGAEATEEVSSLGGELDQLSTSLSRTVESVVAEIRGMAKTA</sequence>
<dbReference type="Gene3D" id="1.10.287.950">
    <property type="entry name" value="Methyl-accepting chemotaxis protein"/>
    <property type="match status" value="1"/>
</dbReference>
<evidence type="ECO:0000256" key="10">
    <source>
        <dbReference type="SAM" id="Phobius"/>
    </source>
</evidence>
<dbReference type="Pfam" id="PF00672">
    <property type="entry name" value="HAMP"/>
    <property type="match status" value="1"/>
</dbReference>
<comment type="caution">
    <text evidence="14">The sequence shown here is derived from an EMBL/GenBank/DDBJ whole genome shotgun (WGS) entry which is preliminary data.</text>
</comment>
<dbReference type="Pfam" id="PF00015">
    <property type="entry name" value="MCPsignal"/>
    <property type="match status" value="1"/>
</dbReference>
<dbReference type="InterPro" id="IPR000727">
    <property type="entry name" value="T_SNARE_dom"/>
</dbReference>
<gene>
    <name evidence="14" type="ORF">SAMN05660686_04284</name>
</gene>
<dbReference type="PANTHER" id="PTHR32089:SF112">
    <property type="entry name" value="LYSOZYME-LIKE PROTEIN-RELATED"/>
    <property type="match status" value="1"/>
</dbReference>
<keyword evidence="5 10" id="KW-1133">Transmembrane helix</keyword>
<dbReference type="SMART" id="SM01049">
    <property type="entry name" value="Cache_2"/>
    <property type="match status" value="1"/>
</dbReference>
<feature type="transmembrane region" description="Helical" evidence="10">
    <location>
        <begin position="194"/>
        <end position="214"/>
    </location>
</feature>
<dbReference type="InterPro" id="IPR004090">
    <property type="entry name" value="Chemotax_Me-accpt_rcpt"/>
</dbReference>
<evidence type="ECO:0000313" key="14">
    <source>
        <dbReference type="EMBL" id="SDG40201.1"/>
    </source>
</evidence>
<organism evidence="14 15">
    <name type="scientific">Thalassobaculum litoreum DSM 18839</name>
    <dbReference type="NCBI Taxonomy" id="1123362"/>
    <lineage>
        <taxon>Bacteria</taxon>
        <taxon>Pseudomonadati</taxon>
        <taxon>Pseudomonadota</taxon>
        <taxon>Alphaproteobacteria</taxon>
        <taxon>Rhodospirillales</taxon>
        <taxon>Thalassobaculaceae</taxon>
        <taxon>Thalassobaculum</taxon>
    </lineage>
</organism>
<evidence type="ECO:0000259" key="13">
    <source>
        <dbReference type="PROSITE" id="PS50885"/>
    </source>
</evidence>
<dbReference type="InterPro" id="IPR033480">
    <property type="entry name" value="sCache_2"/>
</dbReference>
<proteinExistence type="inferred from homology"/>
<evidence type="ECO:0000256" key="7">
    <source>
        <dbReference type="ARBA" id="ARBA00023224"/>
    </source>
</evidence>
<dbReference type="CDD" id="cd06225">
    <property type="entry name" value="HAMP"/>
    <property type="match status" value="1"/>
</dbReference>
<dbReference type="InterPro" id="IPR004089">
    <property type="entry name" value="MCPsignal_dom"/>
</dbReference>
<dbReference type="OrthoDB" id="7260004at2"/>
<evidence type="ECO:0000256" key="6">
    <source>
        <dbReference type="ARBA" id="ARBA00023136"/>
    </source>
</evidence>
<feature type="domain" description="HAMP" evidence="13">
    <location>
        <begin position="214"/>
        <end position="267"/>
    </location>
</feature>
<dbReference type="Gene3D" id="1.10.8.500">
    <property type="entry name" value="HAMP domain in histidine kinase"/>
    <property type="match status" value="1"/>
</dbReference>